<dbReference type="Pfam" id="PF04857">
    <property type="entry name" value="CAF1"/>
    <property type="match status" value="1"/>
</dbReference>
<dbReference type="OMA" id="SCDRASC"/>
<dbReference type="InParanoid" id="A0A7M7GKU6"/>
<dbReference type="EnsemblMetazoa" id="XM_003726372">
    <property type="protein sequence ID" value="XP_003726420"/>
    <property type="gene ID" value="LOC100891016"/>
</dbReference>
<dbReference type="InterPro" id="IPR012677">
    <property type="entry name" value="Nucleotide-bd_a/b_plait_sf"/>
</dbReference>
<sequence length="536" mass="60917">MEINRSSHSSESKNILQSIQDSSFIAIDTEFTGLHATQSDINSLFDTPAQRYEKLRRMAMQYTICQLGVSAFVKVPNTNTYEAHTYNFHLFPRSISSLDARFTCQASSIEFLCKHNFNFNKLFYEGVSYLTRDEEEELRSQAQTKPVQLARYMDEDLQKEAISTISEWLSEAHAGDELTVGQYEELDGLLLQLVIQDSFPLLNTCFDATTTRQMKVRVMATENKEGLEEDQVKLGHRVVDKLLGFTAVFRALVESKKPIIGHNLLTDLMLFFQKFHNPLPRSYSTFKVQLNELFPKIYDTKYLSFEMRRNLIDAGLPVQNTSLGSLLDNLSTKEGILIVLHSPHIVHGSGFDKYVNGGTLHEAGYDAYAAGYVFLRLAHYITAKDINVMASRPLDFREYMWKLKDYVNKINIIRAAVNHVNLTGTDPQSRRPEWLHVTSKKLSQSLDGVKLAQVFGAYSSVDVQVIDRRHALLAVAHFGGSKDIMRAFKEHDKLSVVKYSPLHHSKRVRIGLWSALLVSGAVCVWAFFGNQPKPAR</sequence>
<dbReference type="PANTHER" id="PTHR15092">
    <property type="entry name" value="POLY A -SPECIFIC RIBONUCLEASE/TARGET OF EGR1, MEMBER 1"/>
    <property type="match status" value="1"/>
</dbReference>
<dbReference type="GO" id="GO:0005634">
    <property type="term" value="C:nucleus"/>
    <property type="evidence" value="ECO:0000318"/>
    <property type="project" value="GO_Central"/>
</dbReference>
<dbReference type="GO" id="GO:1990432">
    <property type="term" value="P:siRNA 3'-end processing"/>
    <property type="evidence" value="ECO:0000318"/>
    <property type="project" value="GO_Central"/>
</dbReference>
<keyword evidence="2" id="KW-1133">Transmembrane helix</keyword>
<dbReference type="AlphaFoldDB" id="A0A7M7GKU6"/>
<name>A0A7M7GKU6_STRPU</name>
<feature type="transmembrane region" description="Helical" evidence="2">
    <location>
        <begin position="510"/>
        <end position="528"/>
    </location>
</feature>
<reference evidence="4" key="1">
    <citation type="submission" date="2015-02" db="EMBL/GenBank/DDBJ databases">
        <title>Genome sequencing for Strongylocentrotus purpuratus.</title>
        <authorList>
            <person name="Murali S."/>
            <person name="Liu Y."/>
            <person name="Vee V."/>
            <person name="English A."/>
            <person name="Wang M."/>
            <person name="Skinner E."/>
            <person name="Han Y."/>
            <person name="Muzny D.M."/>
            <person name="Worley K.C."/>
            <person name="Gibbs R.A."/>
        </authorList>
    </citation>
    <scope>NUCLEOTIDE SEQUENCE</scope>
</reference>
<dbReference type="InterPro" id="IPR006941">
    <property type="entry name" value="RNase_CAF1"/>
</dbReference>
<dbReference type="KEGG" id="spu:100891016"/>
<dbReference type="OrthoDB" id="414075at2759"/>
<reference evidence="3" key="2">
    <citation type="submission" date="2021-01" db="UniProtKB">
        <authorList>
            <consortium name="EnsemblMetazoa"/>
        </authorList>
    </citation>
    <scope>IDENTIFICATION</scope>
</reference>
<protein>
    <submittedName>
        <fullName evidence="3">Uncharacterized protein</fullName>
    </submittedName>
</protein>
<evidence type="ECO:0000256" key="1">
    <source>
        <dbReference type="ARBA" id="ARBA00008372"/>
    </source>
</evidence>
<keyword evidence="2" id="KW-0812">Transmembrane</keyword>
<keyword evidence="4" id="KW-1185">Reference proteome</keyword>
<dbReference type="GO" id="GO:0003723">
    <property type="term" value="F:RNA binding"/>
    <property type="evidence" value="ECO:0000318"/>
    <property type="project" value="GO_Central"/>
</dbReference>
<organism evidence="3 4">
    <name type="scientific">Strongylocentrotus purpuratus</name>
    <name type="common">Purple sea urchin</name>
    <dbReference type="NCBI Taxonomy" id="7668"/>
    <lineage>
        <taxon>Eukaryota</taxon>
        <taxon>Metazoa</taxon>
        <taxon>Echinodermata</taxon>
        <taxon>Eleutherozoa</taxon>
        <taxon>Echinozoa</taxon>
        <taxon>Echinoidea</taxon>
        <taxon>Euechinoidea</taxon>
        <taxon>Echinacea</taxon>
        <taxon>Camarodonta</taxon>
        <taxon>Echinidea</taxon>
        <taxon>Strongylocentrotidae</taxon>
        <taxon>Strongylocentrotus</taxon>
    </lineage>
</organism>
<evidence type="ECO:0000313" key="4">
    <source>
        <dbReference type="Proteomes" id="UP000007110"/>
    </source>
</evidence>
<evidence type="ECO:0000313" key="3">
    <source>
        <dbReference type="EnsemblMetazoa" id="XP_003726420"/>
    </source>
</evidence>
<dbReference type="PANTHER" id="PTHR15092:SF22">
    <property type="entry name" value="POLY(A)-SPECIFIC RIBONUCLEASE PNLDC1"/>
    <property type="match status" value="1"/>
</dbReference>
<comment type="similarity">
    <text evidence="1">Belongs to the CAF1 family.</text>
</comment>
<dbReference type="Gene3D" id="3.30.70.330">
    <property type="match status" value="1"/>
</dbReference>
<dbReference type="Gene3D" id="3.30.420.10">
    <property type="entry name" value="Ribonuclease H-like superfamily/Ribonuclease H"/>
    <property type="match status" value="2"/>
</dbReference>
<dbReference type="InterPro" id="IPR051181">
    <property type="entry name" value="CAF1_poly(A)_ribonucleases"/>
</dbReference>
<dbReference type="Proteomes" id="UP000007110">
    <property type="component" value="Unassembled WGS sequence"/>
</dbReference>
<proteinExistence type="inferred from homology"/>
<accession>A0A7M7GKU6</accession>
<dbReference type="GeneID" id="100891016"/>
<dbReference type="SUPFAM" id="SSF53098">
    <property type="entry name" value="Ribonuclease H-like"/>
    <property type="match status" value="1"/>
</dbReference>
<keyword evidence="2" id="KW-0472">Membrane</keyword>
<dbReference type="InterPro" id="IPR012337">
    <property type="entry name" value="RNaseH-like_sf"/>
</dbReference>
<dbReference type="RefSeq" id="XP_003726420.1">
    <property type="nucleotide sequence ID" value="XM_003726372.3"/>
</dbReference>
<dbReference type="GO" id="GO:1990431">
    <property type="term" value="P:priRNA 3'-end processing"/>
    <property type="evidence" value="ECO:0000318"/>
    <property type="project" value="GO_Central"/>
</dbReference>
<dbReference type="CTD" id="154197"/>
<evidence type="ECO:0000256" key="2">
    <source>
        <dbReference type="SAM" id="Phobius"/>
    </source>
</evidence>
<dbReference type="GO" id="GO:0000175">
    <property type="term" value="F:3'-5'-RNA exonuclease activity"/>
    <property type="evidence" value="ECO:0000318"/>
    <property type="project" value="GO_Central"/>
</dbReference>
<dbReference type="InterPro" id="IPR036397">
    <property type="entry name" value="RNaseH_sf"/>
</dbReference>
<dbReference type="GO" id="GO:0000289">
    <property type="term" value="P:nuclear-transcribed mRNA poly(A) tail shortening"/>
    <property type="evidence" value="ECO:0000318"/>
    <property type="project" value="GO_Central"/>
</dbReference>
<dbReference type="GO" id="GO:0005783">
    <property type="term" value="C:endoplasmic reticulum"/>
    <property type="evidence" value="ECO:0000318"/>
    <property type="project" value="GO_Central"/>
</dbReference>